<organism evidence="4">
    <name type="scientific">Oryza barthii</name>
    <dbReference type="NCBI Taxonomy" id="65489"/>
    <lineage>
        <taxon>Eukaryota</taxon>
        <taxon>Viridiplantae</taxon>
        <taxon>Streptophyta</taxon>
        <taxon>Embryophyta</taxon>
        <taxon>Tracheophyta</taxon>
        <taxon>Spermatophyta</taxon>
        <taxon>Magnoliopsida</taxon>
        <taxon>Liliopsida</taxon>
        <taxon>Poales</taxon>
        <taxon>Poaceae</taxon>
        <taxon>BOP clade</taxon>
        <taxon>Oryzoideae</taxon>
        <taxon>Oryzeae</taxon>
        <taxon>Oryzinae</taxon>
        <taxon>Oryza</taxon>
    </lineage>
</organism>
<evidence type="ECO:0000256" key="3">
    <source>
        <dbReference type="ARBA" id="ARBA00022851"/>
    </source>
</evidence>
<dbReference type="InterPro" id="IPR000316">
    <property type="entry name" value="Metallthion_15"/>
</dbReference>
<dbReference type="GO" id="GO:0008270">
    <property type="term" value="F:zinc ion binding"/>
    <property type="evidence" value="ECO:0007669"/>
    <property type="project" value="InterPro"/>
</dbReference>
<keyword evidence="5" id="KW-1185">Reference proteome</keyword>
<protein>
    <recommendedName>
        <fullName evidence="6">Metallothionein</fullName>
    </recommendedName>
</protein>
<dbReference type="Gramene" id="OBART10G17320.1">
    <property type="protein sequence ID" value="OBART10G17320.1"/>
    <property type="gene ID" value="OBART10G17320"/>
</dbReference>
<keyword evidence="3" id="KW-0480">Metal-thiolate cluster</keyword>
<reference evidence="4" key="2">
    <citation type="submission" date="2015-03" db="UniProtKB">
        <authorList>
            <consortium name="EnsemblPlants"/>
        </authorList>
    </citation>
    <scope>IDENTIFICATION</scope>
</reference>
<dbReference type="EnsemblPlants" id="OBART10G17320.1">
    <property type="protein sequence ID" value="OBART10G17320.1"/>
    <property type="gene ID" value="OBART10G17320"/>
</dbReference>
<evidence type="ECO:0000313" key="4">
    <source>
        <dbReference type="EnsemblPlants" id="OBART10G17320.1"/>
    </source>
</evidence>
<dbReference type="PROSITE" id="PS51257">
    <property type="entry name" value="PROKAR_LIPOPROTEIN"/>
    <property type="match status" value="1"/>
</dbReference>
<keyword evidence="2" id="KW-0479">Metal-binding</keyword>
<accession>A0A0D3HG64</accession>
<dbReference type="PANTHER" id="PTHR48198:SF1">
    <property type="entry name" value="METALLOTHIONEIN-LIKE PROTEIN 4A-RELATED"/>
    <property type="match status" value="1"/>
</dbReference>
<dbReference type="PRINTS" id="PR00877">
    <property type="entry name" value="MTPLANTPEC"/>
</dbReference>
<proteinExistence type="inferred from homology"/>
<dbReference type="Pfam" id="PF02068">
    <property type="entry name" value="Metallothio_PEC"/>
    <property type="match status" value="1"/>
</dbReference>
<evidence type="ECO:0008006" key="6">
    <source>
        <dbReference type="Google" id="ProtNLM"/>
    </source>
</evidence>
<comment type="similarity">
    <text evidence="1">Belongs to the metallothionein superfamily. Type 15 family.</text>
</comment>
<evidence type="ECO:0000313" key="5">
    <source>
        <dbReference type="Proteomes" id="UP000026960"/>
    </source>
</evidence>
<dbReference type="HOGENOM" id="CLU_166374_0_0_1"/>
<evidence type="ECO:0000256" key="1">
    <source>
        <dbReference type="ARBA" id="ARBA00005802"/>
    </source>
</evidence>
<dbReference type="STRING" id="65489.A0A0D3HG64"/>
<dbReference type="PaxDb" id="65489-OBART10G17320.1"/>
<evidence type="ECO:0000256" key="2">
    <source>
        <dbReference type="ARBA" id="ARBA00022723"/>
    </source>
</evidence>
<dbReference type="AlphaFoldDB" id="A0A0D3HG64"/>
<dbReference type="Proteomes" id="UP000026960">
    <property type="component" value="Chromosome 10"/>
</dbReference>
<reference evidence="4" key="1">
    <citation type="journal article" date="2009" name="Rice">
        <title>De Novo Next Generation Sequencing of Plant Genomes.</title>
        <authorList>
            <person name="Rounsley S."/>
            <person name="Marri P.R."/>
            <person name="Yu Y."/>
            <person name="He R."/>
            <person name="Sisneros N."/>
            <person name="Goicoechea J.L."/>
            <person name="Lee S.J."/>
            <person name="Angelova A."/>
            <person name="Kudrna D."/>
            <person name="Luo M."/>
            <person name="Affourtit J."/>
            <person name="Desany B."/>
            <person name="Knight J."/>
            <person name="Niazi F."/>
            <person name="Egholm M."/>
            <person name="Wing R.A."/>
        </authorList>
    </citation>
    <scope>NUCLEOTIDE SEQUENCE [LARGE SCALE GENOMIC DNA]</scope>
    <source>
        <strain evidence="4">cv. IRGC 105608</strain>
    </source>
</reference>
<name>A0A0D3HG64_9ORYZ</name>
<sequence>MGCDDKCGCAVPCPGGTGCRYGDLVALGILATVKPTEQFKCASSARSGGGDHTTCSCGDHCGCNPCRCGRESQPTGRENRRAGCSCGDSCTCASCGSTTTTAPAATT</sequence>
<dbReference type="eggNOG" id="ENOG502S74E">
    <property type="taxonomic scope" value="Eukaryota"/>
</dbReference>
<dbReference type="PANTHER" id="PTHR48198">
    <property type="entry name" value="EC PROTEIN HOMOLOG"/>
    <property type="match status" value="1"/>
</dbReference>